<dbReference type="Proteomes" id="UP000053477">
    <property type="component" value="Unassembled WGS sequence"/>
</dbReference>
<accession>A0A0H2S740</accession>
<feature type="region of interest" description="Disordered" evidence="1">
    <location>
        <begin position="30"/>
        <end position="50"/>
    </location>
</feature>
<reference evidence="2 3" key="1">
    <citation type="submission" date="2015-04" db="EMBL/GenBank/DDBJ databases">
        <title>Complete genome sequence of Schizopora paradoxa KUC8140, a cosmopolitan wood degrader in East Asia.</title>
        <authorList>
            <consortium name="DOE Joint Genome Institute"/>
            <person name="Min B."/>
            <person name="Park H."/>
            <person name="Jang Y."/>
            <person name="Kim J.-J."/>
            <person name="Kim K.H."/>
            <person name="Pangilinan J."/>
            <person name="Lipzen A."/>
            <person name="Riley R."/>
            <person name="Grigoriev I.V."/>
            <person name="Spatafora J.W."/>
            <person name="Choi I.-G."/>
        </authorList>
    </citation>
    <scope>NUCLEOTIDE SEQUENCE [LARGE SCALE GENOMIC DNA]</scope>
    <source>
        <strain evidence="2 3">KUC8140</strain>
    </source>
</reference>
<name>A0A0H2S740_9AGAM</name>
<protein>
    <submittedName>
        <fullName evidence="2">Uncharacterized protein</fullName>
    </submittedName>
</protein>
<evidence type="ECO:0000313" key="2">
    <source>
        <dbReference type="EMBL" id="KLO20032.1"/>
    </source>
</evidence>
<evidence type="ECO:0000256" key="1">
    <source>
        <dbReference type="SAM" id="MobiDB-lite"/>
    </source>
</evidence>
<proteinExistence type="predicted"/>
<dbReference type="InParanoid" id="A0A0H2S740"/>
<keyword evidence="3" id="KW-1185">Reference proteome</keyword>
<dbReference type="EMBL" id="KQ085883">
    <property type="protein sequence ID" value="KLO20032.1"/>
    <property type="molecule type" value="Genomic_DNA"/>
</dbReference>
<gene>
    <name evidence="2" type="ORF">SCHPADRAFT_26872</name>
</gene>
<organism evidence="2 3">
    <name type="scientific">Schizopora paradoxa</name>
    <dbReference type="NCBI Taxonomy" id="27342"/>
    <lineage>
        <taxon>Eukaryota</taxon>
        <taxon>Fungi</taxon>
        <taxon>Dikarya</taxon>
        <taxon>Basidiomycota</taxon>
        <taxon>Agaricomycotina</taxon>
        <taxon>Agaricomycetes</taxon>
        <taxon>Hymenochaetales</taxon>
        <taxon>Schizoporaceae</taxon>
        <taxon>Schizopora</taxon>
    </lineage>
</organism>
<feature type="region of interest" description="Disordered" evidence="1">
    <location>
        <begin position="65"/>
        <end position="94"/>
    </location>
</feature>
<sequence length="320" mass="35557">MLDNASTSESSSRESLPLCMQTFDADHWQSFGEASSKSEQDGPSRPLSVNCPNCKAPWIIPTEILEAKEDDARTRNTTSRGDLSVSSDLPLPPPLVARKLSESSQYRPRDPSPFSFEPAASLASFDRRRRRSSSIISDSSSQTKVAESLGPSVSGPILRSILSGASSVSSGKVTLAGKRSVKFSEEPVYYDYSYRQSCNCEQELRHSPYCKIPYDCDGECLFDCGYYDYDMFSFEQPDEIPSVKKWGVLSRIIAWIRRRRGKKVCADTEKGRVCISRPYALGSSQSRIVGVRGGVYGNGIVKRGRHPQRAVLRSRTRLHG</sequence>
<feature type="compositionally biased region" description="Basic and acidic residues" evidence="1">
    <location>
        <begin position="65"/>
        <end position="74"/>
    </location>
</feature>
<dbReference type="AlphaFoldDB" id="A0A0H2S740"/>
<dbReference type="OrthoDB" id="3239555at2759"/>
<evidence type="ECO:0000313" key="3">
    <source>
        <dbReference type="Proteomes" id="UP000053477"/>
    </source>
</evidence>